<gene>
    <name evidence="9" type="primary">plqA</name>
    <name evidence="10" type="ORF">D3A95_02695</name>
</gene>
<dbReference type="NCBIfam" id="NF009514">
    <property type="entry name" value="PRK12873.1"/>
    <property type="match status" value="1"/>
</dbReference>
<dbReference type="GO" id="GO:0006744">
    <property type="term" value="P:ubiquinone biosynthetic process"/>
    <property type="evidence" value="ECO:0007669"/>
    <property type="project" value="UniProtKB-UniRule"/>
</dbReference>
<dbReference type="InterPro" id="IPR044878">
    <property type="entry name" value="UbiA_sf"/>
</dbReference>
<reference evidence="11" key="1">
    <citation type="submission" date="2018-09" db="EMBL/GenBank/DDBJ databases">
        <title>Complete genome sequence of thermophilic cyanobacteria strain Thermosynechococcus elongatus PKUAC-SCTE542.</title>
        <authorList>
            <person name="Liang Y."/>
            <person name="Tang J."/>
            <person name="Daroch M."/>
        </authorList>
    </citation>
    <scope>NUCLEOTIDE SEQUENCE [LARGE SCALE GENOMIC DNA]</scope>
    <source>
        <strain evidence="11">E542</strain>
    </source>
</reference>
<proteinExistence type="inferred from homology"/>
<dbReference type="EMBL" id="CP032152">
    <property type="protein sequence ID" value="AXY67443.1"/>
    <property type="molecule type" value="Genomic_DNA"/>
</dbReference>
<dbReference type="HAMAP" id="MF_01635">
    <property type="entry name" value="UbiA"/>
    <property type="match status" value="1"/>
</dbReference>
<accession>A0A3B7M9Z3</accession>
<dbReference type="InterPro" id="IPR039653">
    <property type="entry name" value="Prenyltransferase"/>
</dbReference>
<keyword evidence="8 9" id="KW-0472">Membrane</keyword>
<dbReference type="InterPro" id="IPR006370">
    <property type="entry name" value="HB_polyprenyltransferase-like"/>
</dbReference>
<keyword evidence="4 9" id="KW-0997">Cell inner membrane</keyword>
<protein>
    <recommendedName>
        <fullName evidence="9">4-hydroxybenzoate solanesyltransferase</fullName>
        <ecNumber evidence="9">2.5.1.39</ecNumber>
    </recommendedName>
    <alternativeName>
        <fullName evidence="9">4-HB polyprenyltransferase</fullName>
    </alternativeName>
</protein>
<evidence type="ECO:0000256" key="5">
    <source>
        <dbReference type="ARBA" id="ARBA00022679"/>
    </source>
</evidence>
<evidence type="ECO:0000256" key="3">
    <source>
        <dbReference type="ARBA" id="ARBA00005985"/>
    </source>
</evidence>
<dbReference type="PANTHER" id="PTHR11048">
    <property type="entry name" value="PRENYLTRANSFERASES"/>
    <property type="match status" value="1"/>
</dbReference>
<dbReference type="FunFam" id="1.20.120.1780:FF:000001">
    <property type="entry name" value="4-hydroxybenzoate octaprenyltransferase"/>
    <property type="match status" value="1"/>
</dbReference>
<dbReference type="FunFam" id="1.10.357.140:FF:000008">
    <property type="entry name" value="4-hydroxybenzoate octaprenyltransferase"/>
    <property type="match status" value="1"/>
</dbReference>
<keyword evidence="5 9" id="KW-0808">Transferase</keyword>
<dbReference type="Gene3D" id="1.20.120.1780">
    <property type="entry name" value="UbiA prenyltransferase"/>
    <property type="match status" value="1"/>
</dbReference>
<dbReference type="InterPro" id="IPR000537">
    <property type="entry name" value="UbiA_prenyltransferase"/>
</dbReference>
<dbReference type="EC" id="2.5.1.39" evidence="9"/>
<feature type="transmembrane region" description="Helical" evidence="9">
    <location>
        <begin position="213"/>
        <end position="232"/>
    </location>
</feature>
<evidence type="ECO:0000256" key="8">
    <source>
        <dbReference type="ARBA" id="ARBA00023136"/>
    </source>
</evidence>
<feature type="transmembrane region" description="Helical" evidence="9">
    <location>
        <begin position="144"/>
        <end position="162"/>
    </location>
</feature>
<evidence type="ECO:0000256" key="7">
    <source>
        <dbReference type="ARBA" id="ARBA00022989"/>
    </source>
</evidence>
<dbReference type="KEGG" id="tsq:D3A95_02695"/>
<dbReference type="Proteomes" id="UP000261812">
    <property type="component" value="Chromosome"/>
</dbReference>
<dbReference type="PANTHER" id="PTHR11048:SF28">
    <property type="entry name" value="4-HYDROXYBENZOATE POLYPRENYLTRANSFERASE, MITOCHONDRIAL"/>
    <property type="match status" value="1"/>
</dbReference>
<dbReference type="GO" id="GO:0008412">
    <property type="term" value="F:4-hydroxybenzoate polyprenyltransferase activity"/>
    <property type="evidence" value="ECO:0007669"/>
    <property type="project" value="UniProtKB-UniRule"/>
</dbReference>
<dbReference type="CDD" id="cd13959">
    <property type="entry name" value="PT_UbiA_COQ2"/>
    <property type="match status" value="1"/>
</dbReference>
<dbReference type="PROSITE" id="PS00943">
    <property type="entry name" value="UBIA"/>
    <property type="match status" value="1"/>
</dbReference>
<evidence type="ECO:0000313" key="11">
    <source>
        <dbReference type="Proteomes" id="UP000261812"/>
    </source>
</evidence>
<feature type="transmembrane region" description="Helical" evidence="9">
    <location>
        <begin position="120"/>
        <end position="137"/>
    </location>
</feature>
<keyword evidence="9" id="KW-1003">Cell membrane</keyword>
<feature type="transmembrane region" description="Helical" evidence="9">
    <location>
        <begin position="94"/>
        <end position="114"/>
    </location>
</feature>
<comment type="cofactor">
    <cofactor evidence="1 9">
        <name>Mg(2+)</name>
        <dbReference type="ChEBI" id="CHEBI:18420"/>
    </cofactor>
</comment>
<organism evidence="10 11">
    <name type="scientific">Thermosynechococcus sichuanensis E542</name>
    <dbReference type="NCBI Taxonomy" id="2016101"/>
    <lineage>
        <taxon>Bacteria</taxon>
        <taxon>Bacillati</taxon>
        <taxon>Cyanobacteriota</taxon>
        <taxon>Cyanophyceae</taxon>
        <taxon>Acaryochloridales</taxon>
        <taxon>Thermosynechococcaceae</taxon>
        <taxon>Thermosynechococcus</taxon>
        <taxon>Thermosynechococcus sichuanensis</taxon>
    </lineage>
</organism>
<comment type="similarity">
    <text evidence="3 9">Belongs to the UbiA prenyltransferase family.</text>
</comment>
<evidence type="ECO:0000256" key="6">
    <source>
        <dbReference type="ARBA" id="ARBA00022692"/>
    </source>
</evidence>
<keyword evidence="11" id="KW-1185">Reference proteome</keyword>
<keyword evidence="7 9" id="KW-1133">Transmembrane helix</keyword>
<evidence type="ECO:0000256" key="1">
    <source>
        <dbReference type="ARBA" id="ARBA00001946"/>
    </source>
</evidence>
<dbReference type="Gene3D" id="1.10.357.140">
    <property type="entry name" value="UbiA prenyltransferase"/>
    <property type="match status" value="1"/>
</dbReference>
<dbReference type="GO" id="GO:0005886">
    <property type="term" value="C:plasma membrane"/>
    <property type="evidence" value="ECO:0007669"/>
    <property type="project" value="UniProtKB-SubCell"/>
</dbReference>
<dbReference type="AlphaFoldDB" id="A0A3B7M9Z3"/>
<comment type="subcellular location">
    <subcellularLocation>
        <location evidence="9">Cell inner membrane</location>
        <topology evidence="9">Multi-pass membrane protein</topology>
    </subcellularLocation>
    <subcellularLocation>
        <location evidence="2">Membrane</location>
        <topology evidence="2">Multi-pass membrane protein</topology>
    </subcellularLocation>
</comment>
<keyword evidence="9" id="KW-0460">Magnesium</keyword>
<evidence type="ECO:0000313" key="10">
    <source>
        <dbReference type="EMBL" id="AXY67443.1"/>
    </source>
</evidence>
<feature type="transmembrane region" description="Helical" evidence="9">
    <location>
        <begin position="52"/>
        <end position="73"/>
    </location>
</feature>
<feature type="transmembrane region" description="Helical" evidence="9">
    <location>
        <begin position="174"/>
        <end position="192"/>
    </location>
</feature>
<evidence type="ECO:0000256" key="2">
    <source>
        <dbReference type="ARBA" id="ARBA00004141"/>
    </source>
</evidence>
<evidence type="ECO:0000256" key="9">
    <source>
        <dbReference type="HAMAP-Rule" id="MF_01635"/>
    </source>
</evidence>
<feature type="transmembrane region" description="Helical" evidence="9">
    <location>
        <begin position="29"/>
        <end position="46"/>
    </location>
</feature>
<dbReference type="NCBIfam" id="TIGR01474">
    <property type="entry name" value="ubiA_proteo"/>
    <property type="match status" value="1"/>
</dbReference>
<comment type="catalytic activity">
    <reaction evidence="9">
        <text>all-trans-nonaprenyl diphosphate + 4-hydroxybenzoate = 4-hydroxy-3-(all-trans-nonaprenyl)benzoate + diphosphate</text>
        <dbReference type="Rhea" id="RHEA:17709"/>
        <dbReference type="ChEBI" id="CHEBI:17879"/>
        <dbReference type="ChEBI" id="CHEBI:33019"/>
        <dbReference type="ChEBI" id="CHEBI:58391"/>
        <dbReference type="ChEBI" id="CHEBI:84502"/>
        <dbReference type="EC" id="2.5.1.39"/>
    </reaction>
</comment>
<keyword evidence="6 9" id="KW-0812">Transmembrane</keyword>
<comment type="function">
    <text evidence="9">Catalyzes the prenylation of para-hydroxybenzoate (PHB) with an all-trans polyprenyl group. Mediates the second step in the final reaction sequence of plastoquinone-9 (PQ-9) biosynthesis, which is the condensation of the polyisoprenoid side chain with PHB, generating the first membrane-bound Q intermediate 4-hydroxy-3-solanesylbenzoate.</text>
</comment>
<dbReference type="Pfam" id="PF01040">
    <property type="entry name" value="UbiA"/>
    <property type="match status" value="1"/>
</dbReference>
<sequence>MNSQVSRTSVPTWVAIAQLLRWHKPAGRLILLIPALWSLTLASEGLPSLKLLLIITVGAIATSAAGCIVNDCWDRNIDPHVQRTQNRPLASRRLSLSVALGLMVIALLCAWGLTFYLTPLGYWLAVAAVPVILLYPLAKRVLPIPQLVLAVAWGFAVLIPWAAVQGRLTLTTAWLWAAVVMWTLAFDTVYAMPDRPDDRRLGVNSSALFFGGYAPLAIALFYTLTVVFLTIVGLSAGLTWRFWLALAVTTYFWLRQSLQIYTHERRDTQTTTLPIQTYGRYFNENVWLGFLLWVGMWCPRP</sequence>
<evidence type="ECO:0000256" key="4">
    <source>
        <dbReference type="ARBA" id="ARBA00022519"/>
    </source>
</evidence>
<name>A0A3B7M9Z3_9CYAN</name>
<feature type="transmembrane region" description="Helical" evidence="9">
    <location>
        <begin position="238"/>
        <end position="254"/>
    </location>
</feature>
<dbReference type="InterPro" id="IPR030470">
    <property type="entry name" value="UbiA_prenylTrfase_CS"/>
</dbReference>